<dbReference type="PANTHER" id="PTHR11086">
    <property type="entry name" value="DEOXYCYTIDYLATE DEAMINASE-RELATED"/>
    <property type="match status" value="1"/>
</dbReference>
<proteinExistence type="predicted"/>
<evidence type="ECO:0000313" key="4">
    <source>
        <dbReference type="Proteomes" id="UP000671873"/>
    </source>
</evidence>
<dbReference type="GO" id="GO:0004132">
    <property type="term" value="F:dCMP deaminase activity"/>
    <property type="evidence" value="ECO:0007669"/>
    <property type="project" value="TreeGrafter"/>
</dbReference>
<evidence type="ECO:0000256" key="1">
    <source>
        <dbReference type="ARBA" id="ARBA00022801"/>
    </source>
</evidence>
<dbReference type="InterPro" id="IPR015517">
    <property type="entry name" value="dCMP_deaminase-rel"/>
</dbReference>
<dbReference type="InterPro" id="IPR016193">
    <property type="entry name" value="Cytidine_deaminase-like"/>
</dbReference>
<evidence type="ECO:0000313" key="3">
    <source>
        <dbReference type="EMBL" id="QIW87687.1"/>
    </source>
</evidence>
<dbReference type="Proteomes" id="UP000671873">
    <property type="component" value="Segment"/>
</dbReference>
<keyword evidence="1" id="KW-0378">Hydrolase</keyword>
<protein>
    <submittedName>
        <fullName evidence="3">DNA polymerase III epsilon subunit</fullName>
    </submittedName>
</protein>
<keyword evidence="4" id="KW-1185">Reference proteome</keyword>
<accession>A0A858MSD0</accession>
<feature type="domain" description="CMP/dCMP-type deaminase" evidence="2">
    <location>
        <begin position="42"/>
        <end position="151"/>
    </location>
</feature>
<dbReference type="PANTHER" id="PTHR11086:SF18">
    <property type="entry name" value="DEOXYCYTIDYLATE DEAMINASE"/>
    <property type="match status" value="1"/>
</dbReference>
<name>A0A858MSD0_9CAUD</name>
<dbReference type="EMBL" id="MT234342">
    <property type="protein sequence ID" value="QIW87687.1"/>
    <property type="molecule type" value="Genomic_DNA"/>
</dbReference>
<reference evidence="3 4" key="1">
    <citation type="submission" date="2020-03" db="EMBL/GenBank/DDBJ databases">
        <authorList>
            <person name="Holtappels D."/>
            <person name="Bomans J.P.J."/>
            <person name="Lavigne R."/>
            <person name="Wagemans J."/>
        </authorList>
    </citation>
    <scope>NUCLEOTIDE SEQUENCE [LARGE SCALE GENOMIC DNA]</scope>
    <source>
        <strain evidence="3 4">OLIVR5</strain>
    </source>
</reference>
<sequence length="184" mass="20990">MCQHCEDQHTIGGNLFYQEPSHIGLDSTPFEVKKARAKAVKNAEVYINVAREFARLSKYNGTKVGCVLVKDGNMISHGVNGYPKGVKDEFVNSLERDTRLQFAIHAEENAFLKLIETGQNAIGAVAYMTHFPCLKCAARLYSLGIRRVVMYVQDQEFMEKWIIPSSHLYEILKDMEFIQLKEKK</sequence>
<dbReference type="InterPro" id="IPR002125">
    <property type="entry name" value="CMP_dCMP_dom"/>
</dbReference>
<gene>
    <name evidence="3" type="ORF">Ab1vBOLIVR5_gp39c</name>
</gene>
<organism evidence="3 4">
    <name type="scientific">Agrobacterium phage OLIVR5</name>
    <dbReference type="NCBI Taxonomy" id="2723773"/>
    <lineage>
        <taxon>Viruses</taxon>
        <taxon>Duplodnaviria</taxon>
        <taxon>Heunggongvirae</taxon>
        <taxon>Uroviricota</taxon>
        <taxon>Caudoviricetes</taxon>
        <taxon>Pootjesviridae</taxon>
        <taxon>Heverleevirus</taxon>
        <taxon>Heverleevirus OLIVR5</taxon>
    </lineage>
</organism>
<dbReference type="Gene3D" id="3.40.140.10">
    <property type="entry name" value="Cytidine Deaminase, domain 2"/>
    <property type="match status" value="1"/>
</dbReference>
<dbReference type="Pfam" id="PF00383">
    <property type="entry name" value="dCMP_cyt_deam_1"/>
    <property type="match status" value="1"/>
</dbReference>
<evidence type="ECO:0000259" key="2">
    <source>
        <dbReference type="Pfam" id="PF00383"/>
    </source>
</evidence>
<dbReference type="SUPFAM" id="SSF53927">
    <property type="entry name" value="Cytidine deaminase-like"/>
    <property type="match status" value="1"/>
</dbReference>